<evidence type="ECO:0000256" key="1">
    <source>
        <dbReference type="SAM" id="SignalP"/>
    </source>
</evidence>
<dbReference type="EMBL" id="SRPW01001076">
    <property type="protein sequence ID" value="KAG6007771.1"/>
    <property type="molecule type" value="Genomic_DNA"/>
</dbReference>
<proteinExistence type="predicted"/>
<keyword evidence="3" id="KW-1185">Reference proteome</keyword>
<organism evidence="2 3">
    <name type="scientific">Claviceps pusilla</name>
    <dbReference type="NCBI Taxonomy" id="123648"/>
    <lineage>
        <taxon>Eukaryota</taxon>
        <taxon>Fungi</taxon>
        <taxon>Dikarya</taxon>
        <taxon>Ascomycota</taxon>
        <taxon>Pezizomycotina</taxon>
        <taxon>Sordariomycetes</taxon>
        <taxon>Hypocreomycetidae</taxon>
        <taxon>Hypocreales</taxon>
        <taxon>Clavicipitaceae</taxon>
        <taxon>Claviceps</taxon>
    </lineage>
</organism>
<reference evidence="2" key="1">
    <citation type="journal article" date="2020" name="bioRxiv">
        <title>Whole genome comparisons of ergot fungi reveals the divergence and evolution of species within the genus Claviceps are the result of varying mechanisms driving genome evolution and host range expansion.</title>
        <authorList>
            <person name="Wyka S.A."/>
            <person name="Mondo S.J."/>
            <person name="Liu M."/>
            <person name="Dettman J."/>
            <person name="Nalam V."/>
            <person name="Broders K.D."/>
        </authorList>
    </citation>
    <scope>NUCLEOTIDE SEQUENCE</scope>
    <source>
        <strain evidence="2">CCC 602</strain>
    </source>
</reference>
<dbReference type="Proteomes" id="UP000748025">
    <property type="component" value="Unassembled WGS sequence"/>
</dbReference>
<dbReference type="AlphaFoldDB" id="A0A9P7NAG7"/>
<sequence>MKFSMTAVLALAAAAVAVPNPVPGHAPGTCKQIVCTNGDLVVVDLDLDVNVLGLIRLDVDVDVLLKTHRECKVAWCCPSKCAAGTRVPDTCSRY</sequence>
<protein>
    <recommendedName>
        <fullName evidence="4">Hydrophobin</fullName>
    </recommendedName>
</protein>
<evidence type="ECO:0008006" key="4">
    <source>
        <dbReference type="Google" id="ProtNLM"/>
    </source>
</evidence>
<evidence type="ECO:0000313" key="2">
    <source>
        <dbReference type="EMBL" id="KAG6007771.1"/>
    </source>
</evidence>
<feature type="chain" id="PRO_5040244379" description="Hydrophobin" evidence="1">
    <location>
        <begin position="18"/>
        <end position="94"/>
    </location>
</feature>
<accession>A0A9P7NAG7</accession>
<gene>
    <name evidence="2" type="ORF">E4U43_000265</name>
</gene>
<comment type="caution">
    <text evidence="2">The sequence shown here is derived from an EMBL/GenBank/DDBJ whole genome shotgun (WGS) entry which is preliminary data.</text>
</comment>
<feature type="signal peptide" evidence="1">
    <location>
        <begin position="1"/>
        <end position="17"/>
    </location>
</feature>
<keyword evidence="1" id="KW-0732">Signal</keyword>
<evidence type="ECO:0000313" key="3">
    <source>
        <dbReference type="Proteomes" id="UP000748025"/>
    </source>
</evidence>
<name>A0A9P7NAG7_9HYPO</name>